<protein>
    <submittedName>
        <fullName evidence="2">Uncharacterized protein</fullName>
    </submittedName>
</protein>
<keyword evidence="1" id="KW-1133">Transmembrane helix</keyword>
<dbReference type="Proteomes" id="UP000008553">
    <property type="component" value="Unassembled WGS sequence"/>
</dbReference>
<name>Q7RGE9_PLAYO</name>
<organism evidence="2 3">
    <name type="scientific">Plasmodium yoelii yoelii</name>
    <dbReference type="NCBI Taxonomy" id="73239"/>
    <lineage>
        <taxon>Eukaryota</taxon>
        <taxon>Sar</taxon>
        <taxon>Alveolata</taxon>
        <taxon>Apicomplexa</taxon>
        <taxon>Aconoidasida</taxon>
        <taxon>Haemosporida</taxon>
        <taxon>Plasmodiidae</taxon>
        <taxon>Plasmodium</taxon>
        <taxon>Plasmodium (Vinckeia)</taxon>
    </lineage>
</organism>
<comment type="caution">
    <text evidence="2">The sequence shown here is derived from an EMBL/GenBank/DDBJ whole genome shotgun (WGS) entry which is preliminary data.</text>
</comment>
<feature type="non-terminal residue" evidence="2">
    <location>
        <position position="36"/>
    </location>
</feature>
<keyword evidence="1" id="KW-0812">Transmembrane</keyword>
<proteinExistence type="predicted"/>
<dbReference type="InParanoid" id="Q7RGE9"/>
<dbReference type="EMBL" id="AABL01001332">
    <property type="protein sequence ID" value="EAA16255.1"/>
    <property type="molecule type" value="Genomic_DNA"/>
</dbReference>
<evidence type="ECO:0000313" key="3">
    <source>
        <dbReference type="Proteomes" id="UP000008553"/>
    </source>
</evidence>
<gene>
    <name evidence="2" type="ORF">PY04398</name>
</gene>
<feature type="transmembrane region" description="Helical" evidence="1">
    <location>
        <begin position="12"/>
        <end position="28"/>
    </location>
</feature>
<keyword evidence="3" id="KW-1185">Reference proteome</keyword>
<reference evidence="2 3" key="1">
    <citation type="journal article" date="2002" name="Nature">
        <title>Genome sequence and comparative analysis of the model rodent malaria parasite Plasmodium yoelii yoelii.</title>
        <authorList>
            <person name="Carlton J.M."/>
            <person name="Angiuoli S.V."/>
            <person name="Suh B.B."/>
            <person name="Kooij T.W."/>
            <person name="Pertea M."/>
            <person name="Silva J.C."/>
            <person name="Ermolaeva M.D."/>
            <person name="Allen J.E."/>
            <person name="Selengut J.D."/>
            <person name="Koo H.L."/>
            <person name="Peterson J.D."/>
            <person name="Pop M."/>
            <person name="Kosack D.S."/>
            <person name="Shumway M.F."/>
            <person name="Bidwell S.L."/>
            <person name="Shallom S.J."/>
            <person name="van Aken S.E."/>
            <person name="Riedmuller S.B."/>
            <person name="Feldblyum T.V."/>
            <person name="Cho J.K."/>
            <person name="Quackenbush J."/>
            <person name="Sedegah M."/>
            <person name="Shoaibi A."/>
            <person name="Cummings L.M."/>
            <person name="Florens L."/>
            <person name="Yates J.R."/>
            <person name="Raine J.D."/>
            <person name="Sinden R.E."/>
            <person name="Harris M.A."/>
            <person name="Cunningham D.A."/>
            <person name="Preiser P.R."/>
            <person name="Bergman L.W."/>
            <person name="Vaidya A.B."/>
            <person name="van Lin L.H."/>
            <person name="Janse C.J."/>
            <person name="Waters A.P."/>
            <person name="Smith H.O."/>
            <person name="White O.R."/>
            <person name="Salzberg S.L."/>
            <person name="Venter J.C."/>
            <person name="Fraser C.M."/>
            <person name="Hoffman S.L."/>
            <person name="Gardner M.J."/>
            <person name="Carucci D.J."/>
        </authorList>
    </citation>
    <scope>NUCLEOTIDE SEQUENCE [LARGE SCALE GENOMIC DNA]</scope>
    <source>
        <strain evidence="2 3">17XNL</strain>
    </source>
</reference>
<evidence type="ECO:0000313" key="2">
    <source>
        <dbReference type="EMBL" id="EAA16255.1"/>
    </source>
</evidence>
<evidence type="ECO:0000256" key="1">
    <source>
        <dbReference type="SAM" id="Phobius"/>
    </source>
</evidence>
<keyword evidence="1" id="KW-0472">Membrane</keyword>
<dbReference type="AlphaFoldDB" id="Q7RGE9"/>
<accession>Q7RGE9</accession>
<sequence>MKHKVVKSRNIYAYIKLFFFLIIIFLMSRCSCILDQ</sequence>
<dbReference type="PaxDb" id="73239-Q7RGE9"/>